<proteinExistence type="predicted"/>
<dbReference type="RefSeq" id="WP_165798468.1">
    <property type="nucleotide sequence ID" value="NZ_FMAR01000009.1"/>
</dbReference>
<name>A0A1C4ELY0_9BACT</name>
<keyword evidence="3" id="KW-1185">Reference proteome</keyword>
<evidence type="ECO:0000256" key="1">
    <source>
        <dbReference type="SAM" id="MobiDB-lite"/>
    </source>
</evidence>
<dbReference type="EMBL" id="FMAR01000009">
    <property type="protein sequence ID" value="SCC44656.1"/>
    <property type="molecule type" value="Genomic_DNA"/>
</dbReference>
<dbReference type="Proteomes" id="UP000242818">
    <property type="component" value="Unassembled WGS sequence"/>
</dbReference>
<evidence type="ECO:0000313" key="2">
    <source>
        <dbReference type="EMBL" id="SCC44656.1"/>
    </source>
</evidence>
<dbReference type="STRING" id="1335309.GA0116948_10929"/>
<protein>
    <submittedName>
        <fullName evidence="2">Uncharacterized protein</fullName>
    </submittedName>
</protein>
<gene>
    <name evidence="2" type="ORF">GA0116948_10929</name>
</gene>
<accession>A0A1C4ELY0</accession>
<reference evidence="2 3" key="1">
    <citation type="submission" date="2016-08" db="EMBL/GenBank/DDBJ databases">
        <authorList>
            <person name="Seilhamer J.J."/>
        </authorList>
    </citation>
    <scope>NUCLEOTIDE SEQUENCE [LARGE SCALE GENOMIC DNA]</scope>
    <source>
        <strain evidence="2 3">A37T2</strain>
    </source>
</reference>
<dbReference type="AlphaFoldDB" id="A0A1C4ELY0"/>
<organism evidence="2 3">
    <name type="scientific">Chitinophaga costaii</name>
    <dbReference type="NCBI Taxonomy" id="1335309"/>
    <lineage>
        <taxon>Bacteria</taxon>
        <taxon>Pseudomonadati</taxon>
        <taxon>Bacteroidota</taxon>
        <taxon>Chitinophagia</taxon>
        <taxon>Chitinophagales</taxon>
        <taxon>Chitinophagaceae</taxon>
        <taxon>Chitinophaga</taxon>
    </lineage>
</organism>
<evidence type="ECO:0000313" key="3">
    <source>
        <dbReference type="Proteomes" id="UP000242818"/>
    </source>
</evidence>
<sequence length="52" mass="5874">MMIGRLQAKGGDRQQGKMWGSRQRFHWRKGVIIKRCPGAGIALKPALLVGWK</sequence>
<feature type="region of interest" description="Disordered" evidence="1">
    <location>
        <begin position="1"/>
        <end position="21"/>
    </location>
</feature>